<dbReference type="EMBL" id="ACIL03000017">
    <property type="protein sequence ID" value="ESL01935.1"/>
    <property type="molecule type" value="Genomic_DNA"/>
</dbReference>
<comment type="caution">
    <text evidence="4">The sequence shown here is derived from an EMBL/GenBank/DDBJ whole genome shotgun (WGS) entry which is preliminary data.</text>
</comment>
<accession>V2Z4T3</accession>
<gene>
    <name evidence="4" type="ORF">GCWU0000282_002753</name>
</gene>
<dbReference type="Pfam" id="PF00440">
    <property type="entry name" value="TetR_N"/>
    <property type="match status" value="1"/>
</dbReference>
<dbReference type="HOGENOM" id="CLU_069356_6_0_9"/>
<dbReference type="Gene3D" id="1.10.357.10">
    <property type="entry name" value="Tetracycline Repressor, domain 2"/>
    <property type="match status" value="1"/>
</dbReference>
<evidence type="ECO:0000313" key="4">
    <source>
        <dbReference type="EMBL" id="ESL01935.1"/>
    </source>
</evidence>
<dbReference type="PROSITE" id="PS50977">
    <property type="entry name" value="HTH_TETR_2"/>
    <property type="match status" value="1"/>
</dbReference>
<reference evidence="4 5" key="1">
    <citation type="submission" date="2013-06" db="EMBL/GenBank/DDBJ databases">
        <authorList>
            <person name="Weinstock G."/>
            <person name="Sodergren E."/>
            <person name="Clifton S."/>
            <person name="Fulton L."/>
            <person name="Fulton B."/>
            <person name="Courtney L."/>
            <person name="Fronick C."/>
            <person name="Harrison M."/>
            <person name="Strong C."/>
            <person name="Farmer C."/>
            <person name="Delahaunty K."/>
            <person name="Markovic C."/>
            <person name="Hall O."/>
            <person name="Minx P."/>
            <person name="Tomlinson C."/>
            <person name="Mitreva M."/>
            <person name="Nelson J."/>
            <person name="Hou S."/>
            <person name="Wollam A."/>
            <person name="Pepin K.H."/>
            <person name="Johnson M."/>
            <person name="Bhonagiri V."/>
            <person name="Nash W.E."/>
            <person name="Warren W."/>
            <person name="Chinwalla A."/>
            <person name="Mardis E.R."/>
            <person name="Wilson R.K."/>
        </authorList>
    </citation>
    <scope>NUCLEOTIDE SEQUENCE [LARGE SCALE GENOMIC DNA]</scope>
    <source>
        <strain evidence="4 5">ATCC 51271</strain>
    </source>
</reference>
<sequence>MIILKNAKKEFLEFGFEKASMRSIAKKSGVTAGALYKHFAGKEEMFNALAEPVYKKLLSLFDKYTDSVMDDIEANSDELFDDSVKGTTGVLKLIYEHFDEFQLMFNCSAGTRFEHIREKIVEIEEVSTKEFLIKAEENGLAPTRLSDTEIHIFATMSLTPLFEVITHGYPYEEAVKIVELMSRAQNYAWEKIVNLKVN</sequence>
<dbReference type="Proteomes" id="UP000018227">
    <property type="component" value="Unassembled WGS sequence"/>
</dbReference>
<keyword evidence="1 2" id="KW-0238">DNA-binding</keyword>
<feature type="DNA-binding region" description="H-T-H motif" evidence="2">
    <location>
        <begin position="20"/>
        <end position="39"/>
    </location>
</feature>
<dbReference type="PRINTS" id="PR00455">
    <property type="entry name" value="HTHTETR"/>
</dbReference>
<evidence type="ECO:0000256" key="1">
    <source>
        <dbReference type="ARBA" id="ARBA00023125"/>
    </source>
</evidence>
<dbReference type="AlphaFoldDB" id="V2Z4T3"/>
<feature type="domain" description="HTH tetR-type" evidence="3">
    <location>
        <begin position="1"/>
        <end position="57"/>
    </location>
</feature>
<name>V2Z4T3_9FIRM</name>
<dbReference type="InterPro" id="IPR001647">
    <property type="entry name" value="HTH_TetR"/>
</dbReference>
<dbReference type="InterPro" id="IPR009057">
    <property type="entry name" value="Homeodomain-like_sf"/>
</dbReference>
<dbReference type="SUPFAM" id="SSF46689">
    <property type="entry name" value="Homeodomain-like"/>
    <property type="match status" value="1"/>
</dbReference>
<protein>
    <submittedName>
        <fullName evidence="4">Transcriptional regulator, TetR family</fullName>
    </submittedName>
</protein>
<dbReference type="PANTHER" id="PTHR43479:SF11">
    <property type="entry name" value="ACREF_ENVCD OPERON REPRESSOR-RELATED"/>
    <property type="match status" value="1"/>
</dbReference>
<evidence type="ECO:0000259" key="3">
    <source>
        <dbReference type="PROSITE" id="PS50977"/>
    </source>
</evidence>
<organism evidence="4 5">
    <name type="scientific">Catonella morbi ATCC 51271</name>
    <dbReference type="NCBI Taxonomy" id="592026"/>
    <lineage>
        <taxon>Bacteria</taxon>
        <taxon>Bacillati</taxon>
        <taxon>Bacillota</taxon>
        <taxon>Clostridia</taxon>
        <taxon>Lachnospirales</taxon>
        <taxon>Lachnospiraceae</taxon>
        <taxon>Catonella</taxon>
    </lineage>
</organism>
<dbReference type="InterPro" id="IPR050624">
    <property type="entry name" value="HTH-type_Tx_Regulator"/>
</dbReference>
<dbReference type="PROSITE" id="PS01081">
    <property type="entry name" value="HTH_TETR_1"/>
    <property type="match status" value="1"/>
</dbReference>
<proteinExistence type="predicted"/>
<evidence type="ECO:0000313" key="5">
    <source>
        <dbReference type="Proteomes" id="UP000018227"/>
    </source>
</evidence>
<dbReference type="InterPro" id="IPR023772">
    <property type="entry name" value="DNA-bd_HTH_TetR-type_CS"/>
</dbReference>
<dbReference type="STRING" id="592026.GCWU0000282_002753"/>
<keyword evidence="5" id="KW-1185">Reference proteome</keyword>
<dbReference type="eggNOG" id="COG1309">
    <property type="taxonomic scope" value="Bacteria"/>
</dbReference>
<evidence type="ECO:0000256" key="2">
    <source>
        <dbReference type="PROSITE-ProRule" id="PRU00335"/>
    </source>
</evidence>
<dbReference type="PANTHER" id="PTHR43479">
    <property type="entry name" value="ACREF/ENVCD OPERON REPRESSOR-RELATED"/>
    <property type="match status" value="1"/>
</dbReference>
<dbReference type="GO" id="GO:0003677">
    <property type="term" value="F:DNA binding"/>
    <property type="evidence" value="ECO:0007669"/>
    <property type="project" value="UniProtKB-UniRule"/>
</dbReference>